<dbReference type="Proteomes" id="UP000054408">
    <property type="component" value="Unassembled WGS sequence"/>
</dbReference>
<dbReference type="OrthoDB" id="248923at2759"/>
<gene>
    <name evidence="2" type="ORF">AMSG_08059</name>
</gene>
<evidence type="ECO:0000313" key="3">
    <source>
        <dbReference type="Proteomes" id="UP000054408"/>
    </source>
</evidence>
<proteinExistence type="predicted"/>
<protein>
    <submittedName>
        <fullName evidence="2">Uncharacterized protein</fullName>
    </submittedName>
</protein>
<dbReference type="SUPFAM" id="SSF53659">
    <property type="entry name" value="Isocitrate/Isopropylmalate dehydrogenase-like"/>
    <property type="match status" value="1"/>
</dbReference>
<dbReference type="RefSeq" id="XP_013755294.1">
    <property type="nucleotide sequence ID" value="XM_013899840.1"/>
</dbReference>
<feature type="region of interest" description="Disordered" evidence="1">
    <location>
        <begin position="353"/>
        <end position="380"/>
    </location>
</feature>
<dbReference type="STRING" id="461836.A0A0L0DM78"/>
<evidence type="ECO:0000313" key="2">
    <source>
        <dbReference type="EMBL" id="KNC52498.1"/>
    </source>
</evidence>
<feature type="region of interest" description="Disordered" evidence="1">
    <location>
        <begin position="492"/>
        <end position="524"/>
    </location>
</feature>
<name>A0A0L0DM78_THETB</name>
<dbReference type="EMBL" id="GL349473">
    <property type="protein sequence ID" value="KNC52498.1"/>
    <property type="molecule type" value="Genomic_DNA"/>
</dbReference>
<dbReference type="eggNOG" id="KOG1526">
    <property type="taxonomic scope" value="Eukaryota"/>
</dbReference>
<accession>A0A0L0DM78</accession>
<organism evidence="2 3">
    <name type="scientific">Thecamonas trahens ATCC 50062</name>
    <dbReference type="NCBI Taxonomy" id="461836"/>
    <lineage>
        <taxon>Eukaryota</taxon>
        <taxon>Apusozoa</taxon>
        <taxon>Apusomonadida</taxon>
        <taxon>Apusomonadidae</taxon>
        <taxon>Thecamonas</taxon>
    </lineage>
</organism>
<evidence type="ECO:0000256" key="1">
    <source>
        <dbReference type="SAM" id="MobiDB-lite"/>
    </source>
</evidence>
<reference evidence="2 3" key="1">
    <citation type="submission" date="2010-05" db="EMBL/GenBank/DDBJ databases">
        <title>The Genome Sequence of Thecamonas trahens ATCC 50062.</title>
        <authorList>
            <consortium name="The Broad Institute Genome Sequencing Platform"/>
            <person name="Russ C."/>
            <person name="Cuomo C."/>
            <person name="Shea T."/>
            <person name="Young S.K."/>
            <person name="Zeng Q."/>
            <person name="Koehrsen M."/>
            <person name="Haas B."/>
            <person name="Borodovsky M."/>
            <person name="Guigo R."/>
            <person name="Alvarado L."/>
            <person name="Berlin A."/>
            <person name="Bochicchio J."/>
            <person name="Borenstein D."/>
            <person name="Chapman S."/>
            <person name="Chen Z."/>
            <person name="Freedman E."/>
            <person name="Gellesch M."/>
            <person name="Goldberg J."/>
            <person name="Griggs A."/>
            <person name="Gujja S."/>
            <person name="Heilman E."/>
            <person name="Heiman D."/>
            <person name="Hepburn T."/>
            <person name="Howarth C."/>
            <person name="Jen D."/>
            <person name="Larson L."/>
            <person name="Mehta T."/>
            <person name="Park D."/>
            <person name="Pearson M."/>
            <person name="Roberts A."/>
            <person name="Saif S."/>
            <person name="Shenoy N."/>
            <person name="Sisk P."/>
            <person name="Stolte C."/>
            <person name="Sykes S."/>
            <person name="Thomson T."/>
            <person name="Walk T."/>
            <person name="White J."/>
            <person name="Yandava C."/>
            <person name="Burger G."/>
            <person name="Gray M.W."/>
            <person name="Holland P.W.H."/>
            <person name="King N."/>
            <person name="Lang F.B.F."/>
            <person name="Roger A.J."/>
            <person name="Ruiz-Trillo I."/>
            <person name="Lander E."/>
            <person name="Nusbaum C."/>
        </authorList>
    </citation>
    <scope>NUCLEOTIDE SEQUENCE [LARGE SCALE GENOMIC DNA]</scope>
    <source>
        <strain evidence="2 3">ATCC 50062</strain>
    </source>
</reference>
<dbReference type="AlphaFoldDB" id="A0A0L0DM78"/>
<keyword evidence="3" id="KW-1185">Reference proteome</keyword>
<sequence length="524" mass="53785">MHKLVTLGPCLEETAAPSPGYEPQAGAVAAATVKALVAPWVALDELVDRRLPTGVSAALAAISGAKLAVLAAPSTWALKDPALPHELHRLGLSRCPAPLRGRYIPTGVSFHEPLQLKAAAGRAALLSAVVAGPSHDASAREDLAAVAATCMAYCLKRKRDLLVSEPPTTATAGLSWEEAFRRVFDADGFAPKFAQLGLRLITGPRAAMTAAALQATRPFVWATSTGDGDAETLLALRAGLGGCPGAVLTLAADGESLVVSPDPGAVGHIYAWSRALAHRAVLDGSALLGRFALLLHKILALVVSRKLEGGLTMAAAGLDAPEKAVQLRLVAEVARHFAAALYSDRKLGALVQGKPVPESEPEPIPPLYPEPEGSKPQSDADIAMAASTADGGDDGILLDDGDAELADLLGDDLMLDGESAAGGGDDIDIDVDNLLLLDDDDGADGGSATGSNVQQLHPGMAGDEADLELLGDDISDLNELLAEAGRQLDGVTDASVGDVDDDVNGFQLSSDDDDEYLGYGGGAE</sequence>
<dbReference type="GeneID" id="25566835"/>